<keyword evidence="2" id="KW-1185">Reference proteome</keyword>
<reference evidence="1 2" key="1">
    <citation type="journal article" date="2013" name="Genome Announc.">
        <title>Draft Genome Sequence of the Cellulolytic, Mesophilic, Anaerobic Bacterium Clostridium termitidis Strain CT1112 (DSM 5398).</title>
        <authorList>
            <person name="Lal S."/>
            <person name="Ramachandran U."/>
            <person name="Zhang X."/>
            <person name="Munir R."/>
            <person name="Sparling R."/>
            <person name="Levin D.B."/>
        </authorList>
    </citation>
    <scope>NUCLEOTIDE SEQUENCE [LARGE SCALE GENOMIC DNA]</scope>
    <source>
        <strain evidence="1 2">CT1112</strain>
    </source>
</reference>
<dbReference type="InterPro" id="IPR023430">
    <property type="entry name" value="Pept_HybD-like_dom_sf"/>
</dbReference>
<evidence type="ECO:0000313" key="1">
    <source>
        <dbReference type="EMBL" id="EMS70331.1"/>
    </source>
</evidence>
<organism evidence="1 2">
    <name type="scientific">Ruminiclostridium cellobioparum subsp. termitidis CT1112</name>
    <dbReference type="NCBI Taxonomy" id="1195236"/>
    <lineage>
        <taxon>Bacteria</taxon>
        <taxon>Bacillati</taxon>
        <taxon>Bacillota</taxon>
        <taxon>Clostridia</taxon>
        <taxon>Eubacteriales</taxon>
        <taxon>Oscillospiraceae</taxon>
        <taxon>Ruminiclostridium</taxon>
    </lineage>
</organism>
<name>S0FJC0_RUMCE</name>
<evidence type="ECO:0000313" key="2">
    <source>
        <dbReference type="Proteomes" id="UP000014155"/>
    </source>
</evidence>
<dbReference type="SUPFAM" id="SSF53163">
    <property type="entry name" value="HybD-like"/>
    <property type="match status" value="1"/>
</dbReference>
<dbReference type="RefSeq" id="WP_004628563.1">
    <property type="nucleotide sequence ID" value="NZ_AORV01000056.1"/>
</dbReference>
<dbReference type="eggNOG" id="ENOG50313RY">
    <property type="taxonomic scope" value="Bacteria"/>
</dbReference>
<dbReference type="Pfam" id="PF06866">
    <property type="entry name" value="DUF1256"/>
    <property type="match status" value="1"/>
</dbReference>
<sequence>MSLGTKATNPIYVDSTAANAFAVFSEAMYQYMKVCRTGDNQIVFVCIGTDRSTGDSLGPIIGHKLKSLRSDRVYVYGNLDTPVHAKNIDEITKEINQKFNNPFIIAIDACLGKVDHIGHIIIGKGPIKPGSAVNKDLKPIGDMHITGIVNFSGFMDFLILQNTRLGTVMKMADLISGGIKYVLWRISRDEMLGKTITPPEAQNHEDIAVNEINS</sequence>
<protein>
    <submittedName>
        <fullName evidence="1">Putative sporulation protein YyaC</fullName>
    </submittedName>
</protein>
<dbReference type="Proteomes" id="UP000014155">
    <property type="component" value="Unassembled WGS sequence"/>
</dbReference>
<proteinExistence type="predicted"/>
<gene>
    <name evidence="1" type="ORF">CTER_3886</name>
</gene>
<dbReference type="EMBL" id="AORV01000056">
    <property type="protein sequence ID" value="EMS70331.1"/>
    <property type="molecule type" value="Genomic_DNA"/>
</dbReference>
<dbReference type="STRING" id="1195236.CTER_3886"/>
<dbReference type="InterPro" id="IPR009665">
    <property type="entry name" value="YyaC"/>
</dbReference>
<dbReference type="AlphaFoldDB" id="S0FJC0"/>
<dbReference type="PATRIC" id="fig|1195236.3.peg.4096"/>
<comment type="caution">
    <text evidence="1">The sequence shown here is derived from an EMBL/GenBank/DDBJ whole genome shotgun (WGS) entry which is preliminary data.</text>
</comment>
<accession>S0FJC0</accession>
<dbReference type="NCBIfam" id="TIGR02841">
    <property type="entry name" value="spore_YyaC"/>
    <property type="match status" value="1"/>
</dbReference>